<organism evidence="1 2">
    <name type="scientific">Streptosporangium subroseum</name>
    <dbReference type="NCBI Taxonomy" id="106412"/>
    <lineage>
        <taxon>Bacteria</taxon>
        <taxon>Bacillati</taxon>
        <taxon>Actinomycetota</taxon>
        <taxon>Actinomycetes</taxon>
        <taxon>Streptosporangiales</taxon>
        <taxon>Streptosporangiaceae</taxon>
        <taxon>Streptosporangium</taxon>
    </lineage>
</organism>
<reference evidence="1 2" key="1">
    <citation type="submission" date="2017-06" db="EMBL/GenBank/DDBJ databases">
        <authorList>
            <person name="Kim H.J."/>
            <person name="Triplett B.A."/>
        </authorList>
    </citation>
    <scope>NUCLEOTIDE SEQUENCE [LARGE SCALE GENOMIC DNA]</scope>
    <source>
        <strain evidence="1 2">CGMCC 4.2132</strain>
    </source>
</reference>
<evidence type="ECO:0000313" key="2">
    <source>
        <dbReference type="Proteomes" id="UP000198282"/>
    </source>
</evidence>
<sequence>MRTIPIPVDTHRLRFTCVKAARPRVIDQDSGKIKTDKDGNKVYESVLLAEDDFGRIELVKVGTSGEPPIAPGQNVVPTGMVGYVWEIPQNGASRWGISYKASSIVPVSGVPGGGDLA</sequence>
<evidence type="ECO:0000313" key="1">
    <source>
        <dbReference type="EMBL" id="SNT61587.1"/>
    </source>
</evidence>
<keyword evidence="2" id="KW-1185">Reference proteome</keyword>
<proteinExistence type="predicted"/>
<gene>
    <name evidence="1" type="ORF">SAMN05216276_108433</name>
</gene>
<dbReference type="AlphaFoldDB" id="A0A239P373"/>
<dbReference type="EMBL" id="FZOD01000084">
    <property type="protein sequence ID" value="SNT61587.1"/>
    <property type="molecule type" value="Genomic_DNA"/>
</dbReference>
<dbReference type="RefSeq" id="WP_089213153.1">
    <property type="nucleotide sequence ID" value="NZ_FZOD01000084.1"/>
</dbReference>
<protein>
    <submittedName>
        <fullName evidence="1">Uncharacterized protein</fullName>
    </submittedName>
</protein>
<dbReference type="OrthoDB" id="3537399at2"/>
<dbReference type="Proteomes" id="UP000198282">
    <property type="component" value="Unassembled WGS sequence"/>
</dbReference>
<accession>A0A239P373</accession>
<name>A0A239P373_9ACTN</name>